<dbReference type="Proteomes" id="UP001152622">
    <property type="component" value="Chromosome 5"/>
</dbReference>
<dbReference type="AlphaFoldDB" id="A0A9Q1FH91"/>
<dbReference type="EMBL" id="JAINUF010000005">
    <property type="protein sequence ID" value="KAJ8358610.1"/>
    <property type="molecule type" value="Genomic_DNA"/>
</dbReference>
<name>A0A9Q1FH91_SYNKA</name>
<evidence type="ECO:0000313" key="1">
    <source>
        <dbReference type="EMBL" id="KAJ8358610.1"/>
    </source>
</evidence>
<comment type="caution">
    <text evidence="1">The sequence shown here is derived from an EMBL/GenBank/DDBJ whole genome shotgun (WGS) entry which is preliminary data.</text>
</comment>
<protein>
    <submittedName>
        <fullName evidence="1">Uncharacterized protein</fullName>
    </submittedName>
</protein>
<sequence length="78" mass="8765">MQQSVSSRWDLEIGSDSPTVSKINLGTHTGKSDDRLGLPWILQEDTVGRRFTEGFLFNQRSKGEAVPRDCGSYLLHLE</sequence>
<gene>
    <name evidence="1" type="ORF">SKAU_G00151350</name>
</gene>
<accession>A0A9Q1FH91</accession>
<keyword evidence="2" id="KW-1185">Reference proteome</keyword>
<proteinExistence type="predicted"/>
<evidence type="ECO:0000313" key="2">
    <source>
        <dbReference type="Proteomes" id="UP001152622"/>
    </source>
</evidence>
<reference evidence="1" key="1">
    <citation type="journal article" date="2023" name="Science">
        <title>Genome structures resolve the early diversification of teleost fishes.</title>
        <authorList>
            <person name="Parey E."/>
            <person name="Louis A."/>
            <person name="Montfort J."/>
            <person name="Bouchez O."/>
            <person name="Roques C."/>
            <person name="Iampietro C."/>
            <person name="Lluch J."/>
            <person name="Castinel A."/>
            <person name="Donnadieu C."/>
            <person name="Desvignes T."/>
            <person name="Floi Bucao C."/>
            <person name="Jouanno E."/>
            <person name="Wen M."/>
            <person name="Mejri S."/>
            <person name="Dirks R."/>
            <person name="Jansen H."/>
            <person name="Henkel C."/>
            <person name="Chen W.J."/>
            <person name="Zahm M."/>
            <person name="Cabau C."/>
            <person name="Klopp C."/>
            <person name="Thompson A.W."/>
            <person name="Robinson-Rechavi M."/>
            <person name="Braasch I."/>
            <person name="Lecointre G."/>
            <person name="Bobe J."/>
            <person name="Postlethwait J.H."/>
            <person name="Berthelot C."/>
            <person name="Roest Crollius H."/>
            <person name="Guiguen Y."/>
        </authorList>
    </citation>
    <scope>NUCLEOTIDE SEQUENCE</scope>
    <source>
        <strain evidence="1">WJC10195</strain>
    </source>
</reference>
<organism evidence="1 2">
    <name type="scientific">Synaphobranchus kaupii</name>
    <name type="common">Kaup's arrowtooth eel</name>
    <dbReference type="NCBI Taxonomy" id="118154"/>
    <lineage>
        <taxon>Eukaryota</taxon>
        <taxon>Metazoa</taxon>
        <taxon>Chordata</taxon>
        <taxon>Craniata</taxon>
        <taxon>Vertebrata</taxon>
        <taxon>Euteleostomi</taxon>
        <taxon>Actinopterygii</taxon>
        <taxon>Neopterygii</taxon>
        <taxon>Teleostei</taxon>
        <taxon>Anguilliformes</taxon>
        <taxon>Synaphobranchidae</taxon>
        <taxon>Synaphobranchus</taxon>
    </lineage>
</organism>